<comment type="caution">
    <text evidence="4">The sequence shown here is derived from an EMBL/GenBank/DDBJ whole genome shotgun (WGS) entry which is preliminary data.</text>
</comment>
<keyword evidence="3" id="KW-0732">Signal</keyword>
<sequence length="344" mass="36797">MRSQSTLPFVLALVALFSLAFASGDSDSDSDSDSESGSHALSPTSTNTTTATCYNLDGSRASDHVPCQSGDVVNCCNAGDICLSNGLCFQQGNRGMVLSRGSCTDHSWGARCYAPCSDYRRNGTVPIVNAGFDSDEPEYCCGSVTVSDDDSDDDDVSCEYGDGPFSIPRGTAIPGVAGLSKDALDDDDDDDHDEEDEDKDDDEDHITKSVSPGLAIALGIGIPVGLLLMGGVLWAVWERRRRQLKIEEEDGRSSAGMTLGAMKLPGLHHRYGPVPSPVPTYSARHTPNGSQSALFQPVHQSPLSSPPVSPPNSPPQSPPRDAERGRFQFVDDREDNEEERGRRP</sequence>
<evidence type="ECO:0008006" key="6">
    <source>
        <dbReference type="Google" id="ProtNLM"/>
    </source>
</evidence>
<dbReference type="Proteomes" id="UP001610446">
    <property type="component" value="Unassembled WGS sequence"/>
</dbReference>
<feature type="region of interest" description="Disordered" evidence="1">
    <location>
        <begin position="160"/>
        <end position="207"/>
    </location>
</feature>
<feature type="compositionally biased region" description="Polar residues" evidence="1">
    <location>
        <begin position="283"/>
        <end position="294"/>
    </location>
</feature>
<evidence type="ECO:0000256" key="1">
    <source>
        <dbReference type="SAM" id="MobiDB-lite"/>
    </source>
</evidence>
<feature type="region of interest" description="Disordered" evidence="1">
    <location>
        <begin position="28"/>
        <end position="47"/>
    </location>
</feature>
<evidence type="ECO:0000256" key="2">
    <source>
        <dbReference type="SAM" id="Phobius"/>
    </source>
</evidence>
<keyword evidence="2" id="KW-0472">Membrane</keyword>
<feature type="compositionally biased region" description="Pro residues" evidence="1">
    <location>
        <begin position="304"/>
        <end position="318"/>
    </location>
</feature>
<feature type="chain" id="PRO_5045752909" description="Mid2 domain-containing protein" evidence="3">
    <location>
        <begin position="23"/>
        <end position="344"/>
    </location>
</feature>
<name>A0ABR4IU46_9EURO</name>
<organism evidence="4 5">
    <name type="scientific">Aspergillus pseudoustus</name>
    <dbReference type="NCBI Taxonomy" id="1810923"/>
    <lineage>
        <taxon>Eukaryota</taxon>
        <taxon>Fungi</taxon>
        <taxon>Dikarya</taxon>
        <taxon>Ascomycota</taxon>
        <taxon>Pezizomycotina</taxon>
        <taxon>Eurotiomycetes</taxon>
        <taxon>Eurotiomycetidae</taxon>
        <taxon>Eurotiales</taxon>
        <taxon>Aspergillaceae</taxon>
        <taxon>Aspergillus</taxon>
        <taxon>Aspergillus subgen. Nidulantes</taxon>
    </lineage>
</organism>
<evidence type="ECO:0000256" key="3">
    <source>
        <dbReference type="SAM" id="SignalP"/>
    </source>
</evidence>
<feature type="compositionally biased region" description="Basic and acidic residues" evidence="1">
    <location>
        <begin position="320"/>
        <end position="331"/>
    </location>
</feature>
<reference evidence="4 5" key="1">
    <citation type="submission" date="2024-07" db="EMBL/GenBank/DDBJ databases">
        <title>Section-level genome sequencing and comparative genomics of Aspergillus sections Usti and Cavernicolus.</title>
        <authorList>
            <consortium name="Lawrence Berkeley National Laboratory"/>
            <person name="Nybo J.L."/>
            <person name="Vesth T.C."/>
            <person name="Theobald S."/>
            <person name="Frisvad J.C."/>
            <person name="Larsen T.O."/>
            <person name="Kjaerboelling I."/>
            <person name="Rothschild-Mancinelli K."/>
            <person name="Lyhne E.K."/>
            <person name="Kogle M.E."/>
            <person name="Barry K."/>
            <person name="Clum A."/>
            <person name="Na H."/>
            <person name="Ledsgaard L."/>
            <person name="Lin J."/>
            <person name="Lipzen A."/>
            <person name="Kuo A."/>
            <person name="Riley R."/>
            <person name="Mondo S."/>
            <person name="Labutti K."/>
            <person name="Haridas S."/>
            <person name="Pangalinan J."/>
            <person name="Salamov A.A."/>
            <person name="Simmons B.A."/>
            <person name="Magnuson J.K."/>
            <person name="Chen J."/>
            <person name="Drula E."/>
            <person name="Henrissat B."/>
            <person name="Wiebenga A."/>
            <person name="Lubbers R.J."/>
            <person name="Gomes A.C."/>
            <person name="Makela M.R."/>
            <person name="Stajich J."/>
            <person name="Grigoriev I.V."/>
            <person name="Mortensen U.H."/>
            <person name="De Vries R.P."/>
            <person name="Baker S.E."/>
            <person name="Andersen M.R."/>
        </authorList>
    </citation>
    <scope>NUCLEOTIDE SEQUENCE [LARGE SCALE GENOMIC DNA]</scope>
    <source>
        <strain evidence="4 5">CBS 123904</strain>
    </source>
</reference>
<evidence type="ECO:0000313" key="5">
    <source>
        <dbReference type="Proteomes" id="UP001610446"/>
    </source>
</evidence>
<proteinExistence type="predicted"/>
<gene>
    <name evidence="4" type="ORF">BJY01DRAFT_108837</name>
</gene>
<feature type="region of interest" description="Disordered" evidence="1">
    <location>
        <begin position="266"/>
        <end position="344"/>
    </location>
</feature>
<feature type="compositionally biased region" description="Acidic residues" evidence="1">
    <location>
        <begin position="184"/>
        <end position="204"/>
    </location>
</feature>
<keyword evidence="2" id="KW-1133">Transmembrane helix</keyword>
<keyword evidence="2" id="KW-0812">Transmembrane</keyword>
<dbReference type="EMBL" id="JBFXLU010000287">
    <property type="protein sequence ID" value="KAL2831293.1"/>
    <property type="molecule type" value="Genomic_DNA"/>
</dbReference>
<feature type="signal peptide" evidence="3">
    <location>
        <begin position="1"/>
        <end position="22"/>
    </location>
</feature>
<protein>
    <recommendedName>
        <fullName evidence="6">Mid2 domain-containing protein</fullName>
    </recommendedName>
</protein>
<evidence type="ECO:0000313" key="4">
    <source>
        <dbReference type="EMBL" id="KAL2831293.1"/>
    </source>
</evidence>
<feature type="transmembrane region" description="Helical" evidence="2">
    <location>
        <begin position="214"/>
        <end position="237"/>
    </location>
</feature>
<accession>A0ABR4IU46</accession>
<keyword evidence="5" id="KW-1185">Reference proteome</keyword>